<dbReference type="EnsemblMetazoa" id="AMIN000977-RA">
    <property type="protein sequence ID" value="AMIN000977-PA"/>
    <property type="gene ID" value="AMIN000977"/>
</dbReference>
<dbReference type="InterPro" id="IPR005312">
    <property type="entry name" value="DUF1759"/>
</dbReference>
<proteinExistence type="predicted"/>
<evidence type="ECO:0000313" key="2">
    <source>
        <dbReference type="Proteomes" id="UP000075920"/>
    </source>
</evidence>
<organism evidence="1 2">
    <name type="scientific">Anopheles minimus</name>
    <dbReference type="NCBI Taxonomy" id="112268"/>
    <lineage>
        <taxon>Eukaryota</taxon>
        <taxon>Metazoa</taxon>
        <taxon>Ecdysozoa</taxon>
        <taxon>Arthropoda</taxon>
        <taxon>Hexapoda</taxon>
        <taxon>Insecta</taxon>
        <taxon>Pterygota</taxon>
        <taxon>Neoptera</taxon>
        <taxon>Endopterygota</taxon>
        <taxon>Diptera</taxon>
        <taxon>Nematocera</taxon>
        <taxon>Culicoidea</taxon>
        <taxon>Culicidae</taxon>
        <taxon>Anophelinae</taxon>
        <taxon>Anopheles</taxon>
    </lineage>
</organism>
<sequence>MEKKMKAAQLKKRQAQALFESIEQFKSTYTASDSVEIPVCLEQLEQYKSDFMDSLTKLEEIDDRPDAIDGYIKERCDMDSRYRRVKGFLLQNQPTEANPLNASLLYANASALSTGQSGSINLRLPKIELPTFDGDSTKWLTFRDRFVAMIDSSADIPSIMKLQYLLSSLKGEAALLFEHTTLTADNYAVTWASLLKRYDNPRMLTREYYRKIHQLPGVASENVDELAQLVDEFSRHVNGLMKLNEPIDTWDTPLCNMLLMKLDTSTILAAH</sequence>
<accession>A0A182VSD6</accession>
<reference evidence="2" key="1">
    <citation type="submission" date="2013-03" db="EMBL/GenBank/DDBJ databases">
        <title>The Genome Sequence of Anopheles minimus MINIMUS1.</title>
        <authorList>
            <consortium name="The Broad Institute Genomics Platform"/>
            <person name="Neafsey D.E."/>
            <person name="Walton C."/>
            <person name="Walker B."/>
            <person name="Young S.K."/>
            <person name="Zeng Q."/>
            <person name="Gargeya S."/>
            <person name="Fitzgerald M."/>
            <person name="Haas B."/>
            <person name="Abouelleil A."/>
            <person name="Allen A.W."/>
            <person name="Alvarado L."/>
            <person name="Arachchi H.M."/>
            <person name="Berlin A.M."/>
            <person name="Chapman S.B."/>
            <person name="Gainer-Dewar J."/>
            <person name="Goldberg J."/>
            <person name="Griggs A."/>
            <person name="Gujja S."/>
            <person name="Hansen M."/>
            <person name="Howarth C."/>
            <person name="Imamovic A."/>
            <person name="Ireland A."/>
            <person name="Larimer J."/>
            <person name="McCowan C."/>
            <person name="Murphy C."/>
            <person name="Pearson M."/>
            <person name="Poon T.W."/>
            <person name="Priest M."/>
            <person name="Roberts A."/>
            <person name="Saif S."/>
            <person name="Shea T."/>
            <person name="Sisk P."/>
            <person name="Sykes S."/>
            <person name="Wortman J."/>
            <person name="Nusbaum C."/>
            <person name="Birren B."/>
        </authorList>
    </citation>
    <scope>NUCLEOTIDE SEQUENCE [LARGE SCALE GENOMIC DNA]</scope>
    <source>
        <strain evidence="2">MINIMUS1</strain>
    </source>
</reference>
<reference evidence="1" key="2">
    <citation type="submission" date="2020-05" db="UniProtKB">
        <authorList>
            <consortium name="EnsemblMetazoa"/>
        </authorList>
    </citation>
    <scope>IDENTIFICATION</scope>
    <source>
        <strain evidence="1">MINIMUS1</strain>
    </source>
</reference>
<evidence type="ECO:0000313" key="1">
    <source>
        <dbReference type="EnsemblMetazoa" id="AMIN000977-PA"/>
    </source>
</evidence>
<dbReference type="PANTHER" id="PTHR22954:SF3">
    <property type="entry name" value="PROTEIN CBG08539"/>
    <property type="match status" value="1"/>
</dbReference>
<keyword evidence="2" id="KW-1185">Reference proteome</keyword>
<name>A0A182VSD6_9DIPT</name>
<dbReference type="STRING" id="112268.A0A182VSD6"/>
<dbReference type="Pfam" id="PF03564">
    <property type="entry name" value="DUF1759"/>
    <property type="match status" value="1"/>
</dbReference>
<dbReference type="AlphaFoldDB" id="A0A182VSD6"/>
<dbReference type="VEuPathDB" id="VectorBase:AMIN000977"/>
<dbReference type="Proteomes" id="UP000075920">
    <property type="component" value="Unassembled WGS sequence"/>
</dbReference>
<protein>
    <submittedName>
        <fullName evidence="1">Uncharacterized protein</fullName>
    </submittedName>
</protein>
<dbReference type="PANTHER" id="PTHR22954">
    <property type="entry name" value="RETROVIRAL PROTEASE-RELATED"/>
    <property type="match status" value="1"/>
</dbReference>